<keyword evidence="4" id="KW-1185">Reference proteome</keyword>
<gene>
    <name evidence="2" type="ORF">GCM10007112_08090</name>
    <name evidence="1" type="ORF">Vsou_05900</name>
</gene>
<organism evidence="2 3">
    <name type="scientific">Vulcanisaeta souniana JCM 11219</name>
    <dbReference type="NCBI Taxonomy" id="1293586"/>
    <lineage>
        <taxon>Archaea</taxon>
        <taxon>Thermoproteota</taxon>
        <taxon>Thermoprotei</taxon>
        <taxon>Thermoproteales</taxon>
        <taxon>Thermoproteaceae</taxon>
        <taxon>Vulcanisaeta</taxon>
    </lineage>
</organism>
<reference evidence="1" key="4">
    <citation type="journal article" date="2023" name="Microbiol. Resour. Announc.">
        <title>Complete Genome Sequence of Vulcanisaeta souniana Strain IC-059, a Hyperthermophilic Archaeon Isolated from Hot Spring Water in Japan.</title>
        <authorList>
            <person name="Kato S."/>
            <person name="Itoh T."/>
            <person name="Wu L."/>
            <person name="Ma J."/>
            <person name="Ohkuma M."/>
        </authorList>
    </citation>
    <scope>NUCLEOTIDE SEQUENCE</scope>
    <source>
        <strain evidence="1">JCM 11219</strain>
    </source>
</reference>
<protein>
    <submittedName>
        <fullName evidence="2">Uncharacterized protein</fullName>
    </submittedName>
</protein>
<name>A0A830EG66_9CREN</name>
<dbReference type="Proteomes" id="UP000657075">
    <property type="component" value="Unassembled WGS sequence"/>
</dbReference>
<evidence type="ECO:0000313" key="4">
    <source>
        <dbReference type="Proteomes" id="UP001060771"/>
    </source>
</evidence>
<reference evidence="4" key="3">
    <citation type="submission" date="2022-09" db="EMBL/GenBank/DDBJ databases">
        <title>Complete genome sequence of Vulcanisaeta souniana.</title>
        <authorList>
            <person name="Kato S."/>
            <person name="Itoh T."/>
            <person name="Ohkuma M."/>
        </authorList>
    </citation>
    <scope>NUCLEOTIDE SEQUENCE [LARGE SCALE GENOMIC DNA]</scope>
    <source>
        <strain evidence="4">JCM 11219</strain>
    </source>
</reference>
<evidence type="ECO:0000313" key="3">
    <source>
        <dbReference type="Proteomes" id="UP000657075"/>
    </source>
</evidence>
<reference evidence="2" key="2">
    <citation type="submission" date="2020-09" db="EMBL/GenBank/DDBJ databases">
        <authorList>
            <person name="Sun Q."/>
            <person name="Ohkuma M."/>
        </authorList>
    </citation>
    <scope>NUCLEOTIDE SEQUENCE</scope>
    <source>
        <strain evidence="2">JCM 11219</strain>
    </source>
</reference>
<dbReference type="GeneID" id="76206145"/>
<dbReference type="OrthoDB" id="23438at2157"/>
<evidence type="ECO:0000313" key="1">
    <source>
        <dbReference type="EMBL" id="BDR91497.1"/>
    </source>
</evidence>
<evidence type="ECO:0000313" key="2">
    <source>
        <dbReference type="EMBL" id="GGI73628.1"/>
    </source>
</evidence>
<dbReference type="AlphaFoldDB" id="A0A830EG66"/>
<sequence length="89" mass="10532">MEIIETLVFDSHESCEAGLRHPIYSILSEVKKLRPGYGLRVLVNDDDWFKAIESIIRTMKKLDYEYKGMVNGYFHELIIFKKEYENQVS</sequence>
<accession>A0A830EG66</accession>
<dbReference type="Proteomes" id="UP001060771">
    <property type="component" value="Chromosome"/>
</dbReference>
<dbReference type="EMBL" id="BMNM01000002">
    <property type="protein sequence ID" value="GGI73628.1"/>
    <property type="molecule type" value="Genomic_DNA"/>
</dbReference>
<dbReference type="EMBL" id="AP026830">
    <property type="protein sequence ID" value="BDR91497.1"/>
    <property type="molecule type" value="Genomic_DNA"/>
</dbReference>
<proteinExistence type="predicted"/>
<dbReference type="RefSeq" id="WP_054843365.1">
    <property type="nucleotide sequence ID" value="NZ_AP026830.1"/>
</dbReference>
<reference evidence="2" key="1">
    <citation type="journal article" date="2014" name="Int. J. Syst. Evol. Microbiol.">
        <title>Complete genome sequence of Corynebacterium casei LMG S-19264T (=DSM 44701T), isolated from a smear-ripened cheese.</title>
        <authorList>
            <consortium name="US DOE Joint Genome Institute (JGI-PGF)"/>
            <person name="Walter F."/>
            <person name="Albersmeier A."/>
            <person name="Kalinowski J."/>
            <person name="Ruckert C."/>
        </authorList>
    </citation>
    <scope>NUCLEOTIDE SEQUENCE</scope>
    <source>
        <strain evidence="2">JCM 11219</strain>
    </source>
</reference>